<keyword evidence="7" id="KW-1185">Reference proteome</keyword>
<gene>
    <name evidence="6" type="ORF">MTBPR1_60072</name>
</gene>
<dbReference type="NCBIfam" id="TIGR02481">
    <property type="entry name" value="hemeryth_dom"/>
    <property type="match status" value="1"/>
</dbReference>
<evidence type="ECO:0000313" key="6">
    <source>
        <dbReference type="EMBL" id="SCA57559.1"/>
    </source>
</evidence>
<dbReference type="Proteomes" id="UP000231658">
    <property type="component" value="Unassembled WGS sequence"/>
</dbReference>
<keyword evidence="2" id="KW-0561">Oxygen transport</keyword>
<reference evidence="6 7" key="1">
    <citation type="submission" date="2016-07" db="EMBL/GenBank/DDBJ databases">
        <authorList>
            <person name="Lefevre C.T."/>
        </authorList>
    </citation>
    <scope>NUCLEOTIDE SEQUENCE [LARGE SCALE GENOMIC DNA]</scope>
    <source>
        <strain evidence="6">PR1</strain>
    </source>
</reference>
<dbReference type="EMBL" id="FLYE01000045">
    <property type="protein sequence ID" value="SCA57559.1"/>
    <property type="molecule type" value="Genomic_DNA"/>
</dbReference>
<dbReference type="PROSITE" id="PS00550">
    <property type="entry name" value="HEMERYTHRINS"/>
    <property type="match status" value="1"/>
</dbReference>
<sequence>MIKIEWDDYLATGIDVIDMDHKILLGLINQVFDVGVEKDDAKLTLILESLADYVDEHFKREEILMQICGYKNLEEHKEKHRKITETVQGLFKIYQTNPALVNIDGFQTFLADWLPTHILNEDHGYKDTLLANRDLIEMVKDRI</sequence>
<evidence type="ECO:0000256" key="3">
    <source>
        <dbReference type="ARBA" id="ARBA00022723"/>
    </source>
</evidence>
<dbReference type="CDD" id="cd12107">
    <property type="entry name" value="Hemerythrin"/>
    <property type="match status" value="1"/>
</dbReference>
<dbReference type="STRING" id="1867952.MTBPR1_60072"/>
<dbReference type="Gene3D" id="1.20.120.50">
    <property type="entry name" value="Hemerythrin-like"/>
    <property type="match status" value="1"/>
</dbReference>
<evidence type="ECO:0000256" key="4">
    <source>
        <dbReference type="ARBA" id="ARBA00023004"/>
    </source>
</evidence>
<protein>
    <submittedName>
        <fullName evidence="6">Hemerythrin</fullName>
    </submittedName>
</protein>
<dbReference type="GO" id="GO:0046872">
    <property type="term" value="F:metal ion binding"/>
    <property type="evidence" value="ECO:0007669"/>
    <property type="project" value="UniProtKB-KW"/>
</dbReference>
<name>A0A1C3RJY7_9PROT</name>
<keyword evidence="3" id="KW-0479">Metal-binding</keyword>
<dbReference type="InterPro" id="IPR035938">
    <property type="entry name" value="Hemerythrin-like_sf"/>
</dbReference>
<evidence type="ECO:0000256" key="1">
    <source>
        <dbReference type="ARBA" id="ARBA00010587"/>
    </source>
</evidence>
<dbReference type="RefSeq" id="WP_069189584.1">
    <property type="nucleotide sequence ID" value="NZ_FLYE01000045.1"/>
</dbReference>
<dbReference type="NCBIfam" id="NF033749">
    <property type="entry name" value="bact_hemeryth"/>
    <property type="match status" value="1"/>
</dbReference>
<dbReference type="PANTHER" id="PTHR37164:SF1">
    <property type="entry name" value="BACTERIOHEMERYTHRIN"/>
    <property type="match status" value="1"/>
</dbReference>
<evidence type="ECO:0000256" key="2">
    <source>
        <dbReference type="ARBA" id="ARBA00022621"/>
    </source>
</evidence>
<keyword evidence="4" id="KW-0408">Iron</keyword>
<dbReference type="InterPro" id="IPR012827">
    <property type="entry name" value="Hemerythrin_metal-bd"/>
</dbReference>
<evidence type="ECO:0000313" key="7">
    <source>
        <dbReference type="Proteomes" id="UP000231658"/>
    </source>
</evidence>
<dbReference type="PANTHER" id="PTHR37164">
    <property type="entry name" value="BACTERIOHEMERYTHRIN"/>
    <property type="match status" value="1"/>
</dbReference>
<organism evidence="6 7">
    <name type="scientific">Candidatus Terasakiella magnetica</name>
    <dbReference type="NCBI Taxonomy" id="1867952"/>
    <lineage>
        <taxon>Bacteria</taxon>
        <taxon>Pseudomonadati</taxon>
        <taxon>Pseudomonadota</taxon>
        <taxon>Alphaproteobacteria</taxon>
        <taxon>Rhodospirillales</taxon>
        <taxon>Terasakiellaceae</taxon>
        <taxon>Terasakiella</taxon>
    </lineage>
</organism>
<dbReference type="GO" id="GO:0005344">
    <property type="term" value="F:oxygen carrier activity"/>
    <property type="evidence" value="ECO:0007669"/>
    <property type="project" value="UniProtKB-KW"/>
</dbReference>
<dbReference type="InterPro" id="IPR012312">
    <property type="entry name" value="Hemerythrin-like"/>
</dbReference>
<dbReference type="OrthoDB" id="7305302at2"/>
<dbReference type="InterPro" id="IPR050669">
    <property type="entry name" value="Hemerythrin"/>
</dbReference>
<feature type="domain" description="Hemerythrin-like" evidence="5">
    <location>
        <begin position="12"/>
        <end position="127"/>
    </location>
</feature>
<evidence type="ECO:0000259" key="5">
    <source>
        <dbReference type="Pfam" id="PF01814"/>
    </source>
</evidence>
<proteinExistence type="inferred from homology"/>
<comment type="similarity">
    <text evidence="1">Belongs to the hemerythrin family.</text>
</comment>
<dbReference type="SUPFAM" id="SSF47188">
    <property type="entry name" value="Hemerythrin-like"/>
    <property type="match status" value="1"/>
</dbReference>
<dbReference type="InterPro" id="IPR016131">
    <property type="entry name" value="Haemerythrin_Fe_BS"/>
</dbReference>
<keyword evidence="2" id="KW-0813">Transport</keyword>
<dbReference type="Pfam" id="PF01814">
    <property type="entry name" value="Hemerythrin"/>
    <property type="match status" value="1"/>
</dbReference>
<dbReference type="AlphaFoldDB" id="A0A1C3RJY7"/>
<accession>A0A1C3RJY7</accession>